<dbReference type="PANTHER" id="PTHR10972:SF205">
    <property type="entry name" value="OXYSTEROL-BINDING PROTEIN 1"/>
    <property type="match status" value="1"/>
</dbReference>
<dbReference type="PROSITE" id="PS50003">
    <property type="entry name" value="PH_DOMAIN"/>
    <property type="match status" value="1"/>
</dbReference>
<keyword evidence="3" id="KW-0597">Phosphoprotein</keyword>
<dbReference type="SUPFAM" id="SSF50729">
    <property type="entry name" value="PH domain-like"/>
    <property type="match status" value="1"/>
</dbReference>
<keyword evidence="12" id="KW-1185">Reference proteome</keyword>
<dbReference type="InterPro" id="IPR036770">
    <property type="entry name" value="Ankyrin_rpt-contain_sf"/>
</dbReference>
<comment type="similarity">
    <text evidence="1 7">Belongs to the OSBP family.</text>
</comment>
<dbReference type="GO" id="GO:0005829">
    <property type="term" value="C:cytosol"/>
    <property type="evidence" value="ECO:0007669"/>
    <property type="project" value="TreeGrafter"/>
</dbReference>
<dbReference type="EMBL" id="HE650826">
    <property type="protein sequence ID" value="CCF58824.1"/>
    <property type="molecule type" value="Genomic_DNA"/>
</dbReference>
<keyword evidence="5" id="KW-0446">Lipid-binding</keyword>
<evidence type="ECO:0000256" key="1">
    <source>
        <dbReference type="ARBA" id="ARBA00008842"/>
    </source>
</evidence>
<keyword evidence="6" id="KW-0040">ANK repeat</keyword>
<evidence type="ECO:0000256" key="3">
    <source>
        <dbReference type="ARBA" id="ARBA00022553"/>
    </source>
</evidence>
<feature type="compositionally biased region" description="Polar residues" evidence="9">
    <location>
        <begin position="386"/>
        <end position="395"/>
    </location>
</feature>
<dbReference type="AlphaFoldDB" id="H2AWS4"/>
<dbReference type="Gene3D" id="2.30.29.30">
    <property type="entry name" value="Pleckstrin-homology domain (PH domain)/Phosphotyrosine-binding domain (PTB)"/>
    <property type="match status" value="1"/>
</dbReference>
<dbReference type="Pfam" id="PF01237">
    <property type="entry name" value="Oxysterol_BP"/>
    <property type="match status" value="1"/>
</dbReference>
<feature type="coiled-coil region" evidence="8">
    <location>
        <begin position="644"/>
        <end position="671"/>
    </location>
</feature>
<evidence type="ECO:0000256" key="8">
    <source>
        <dbReference type="SAM" id="Coils"/>
    </source>
</evidence>
<dbReference type="FunCoup" id="H2AWS4">
    <property type="interactions" value="545"/>
</dbReference>
<feature type="domain" description="PH" evidence="10">
    <location>
        <begin position="277"/>
        <end position="374"/>
    </location>
</feature>
<dbReference type="OrthoDB" id="1854502at2759"/>
<dbReference type="HOGENOM" id="CLU_001040_1_1_1"/>
<dbReference type="SUPFAM" id="SSF144000">
    <property type="entry name" value="Oxysterol-binding protein-like"/>
    <property type="match status" value="1"/>
</dbReference>
<protein>
    <recommendedName>
        <fullName evidence="10">PH domain-containing protein</fullName>
    </recommendedName>
</protein>
<reference evidence="11 12" key="1">
    <citation type="journal article" date="2011" name="Proc. Natl. Acad. Sci. U.S.A.">
        <title>Evolutionary erosion of yeast sex chromosomes by mating-type switching accidents.</title>
        <authorList>
            <person name="Gordon J.L."/>
            <person name="Armisen D."/>
            <person name="Proux-Wera E."/>
            <person name="Oheigeartaigh S.S."/>
            <person name="Byrne K.P."/>
            <person name="Wolfe K.H."/>
        </authorList>
    </citation>
    <scope>NUCLEOTIDE SEQUENCE [LARGE SCALE GENOMIC DNA]</scope>
    <source>
        <strain evidence="12">ATCC 22294 / BCRC 22015 / CBS 2517 / CECT 1963 / NBRC 1671 / NRRL Y-8276</strain>
    </source>
</reference>
<evidence type="ECO:0000256" key="7">
    <source>
        <dbReference type="RuleBase" id="RU003844"/>
    </source>
</evidence>
<proteinExistence type="inferred from homology"/>
<dbReference type="GO" id="GO:0006897">
    <property type="term" value="P:endocytosis"/>
    <property type="evidence" value="ECO:0007669"/>
    <property type="project" value="EnsemblFungi"/>
</dbReference>
<dbReference type="InterPro" id="IPR002110">
    <property type="entry name" value="Ankyrin_rpt"/>
</dbReference>
<dbReference type="Pfam" id="PF13606">
    <property type="entry name" value="Ank_3"/>
    <property type="match status" value="1"/>
</dbReference>
<gene>
    <name evidence="11" type="primary">KAFR0F02270</name>
    <name evidence="11" type="ORF">KAFR_0F02270</name>
</gene>
<dbReference type="PROSITE" id="PS50297">
    <property type="entry name" value="ANK_REP_REGION"/>
    <property type="match status" value="1"/>
</dbReference>
<dbReference type="Gene3D" id="2.40.160.120">
    <property type="match status" value="1"/>
</dbReference>
<dbReference type="Gene3D" id="3.30.70.3490">
    <property type="match status" value="1"/>
</dbReference>
<dbReference type="SMART" id="SM00248">
    <property type="entry name" value="ANK"/>
    <property type="match status" value="3"/>
</dbReference>
<evidence type="ECO:0000256" key="5">
    <source>
        <dbReference type="ARBA" id="ARBA00023121"/>
    </source>
</evidence>
<dbReference type="Pfam" id="PF00169">
    <property type="entry name" value="PH"/>
    <property type="match status" value="1"/>
</dbReference>
<dbReference type="PROSITE" id="PS01013">
    <property type="entry name" value="OSBP"/>
    <property type="match status" value="1"/>
</dbReference>
<feature type="repeat" description="ANK" evidence="6">
    <location>
        <begin position="104"/>
        <end position="136"/>
    </location>
</feature>
<dbReference type="GO" id="GO:0032934">
    <property type="term" value="F:sterol binding"/>
    <property type="evidence" value="ECO:0007669"/>
    <property type="project" value="TreeGrafter"/>
</dbReference>
<dbReference type="RefSeq" id="XP_003957959.1">
    <property type="nucleotide sequence ID" value="XM_003957910.1"/>
</dbReference>
<evidence type="ECO:0000313" key="12">
    <source>
        <dbReference type="Proteomes" id="UP000005220"/>
    </source>
</evidence>
<feature type="region of interest" description="Disordered" evidence="9">
    <location>
        <begin position="672"/>
        <end position="697"/>
    </location>
</feature>
<dbReference type="Proteomes" id="UP000005220">
    <property type="component" value="Chromosome 6"/>
</dbReference>
<dbReference type="STRING" id="1071382.H2AWS4"/>
<evidence type="ECO:0000256" key="9">
    <source>
        <dbReference type="SAM" id="MobiDB-lite"/>
    </source>
</evidence>
<dbReference type="Pfam" id="PF00023">
    <property type="entry name" value="Ank"/>
    <property type="match status" value="1"/>
</dbReference>
<dbReference type="eggNOG" id="KOG1737">
    <property type="taxonomic scope" value="Eukaryota"/>
</dbReference>
<dbReference type="GO" id="GO:0032541">
    <property type="term" value="C:cortical endoplasmic reticulum"/>
    <property type="evidence" value="ECO:0007669"/>
    <property type="project" value="EnsemblFungi"/>
</dbReference>
<keyword evidence="2" id="KW-0813">Transport</keyword>
<dbReference type="Gene3D" id="1.25.40.20">
    <property type="entry name" value="Ankyrin repeat-containing domain"/>
    <property type="match status" value="2"/>
</dbReference>
<name>H2AWS4_KAZAF</name>
<evidence type="ECO:0000256" key="4">
    <source>
        <dbReference type="ARBA" id="ARBA00023055"/>
    </source>
</evidence>
<dbReference type="InterPro" id="IPR000648">
    <property type="entry name" value="Oxysterol-bd"/>
</dbReference>
<dbReference type="PANTHER" id="PTHR10972">
    <property type="entry name" value="OXYSTEROL-BINDING PROTEIN-RELATED"/>
    <property type="match status" value="1"/>
</dbReference>
<dbReference type="GO" id="GO:0005935">
    <property type="term" value="C:cellular bud neck"/>
    <property type="evidence" value="ECO:0007669"/>
    <property type="project" value="EnsemblFungi"/>
</dbReference>
<dbReference type="KEGG" id="kaf:KAFR_0F02270"/>
<evidence type="ECO:0000259" key="10">
    <source>
        <dbReference type="PROSITE" id="PS50003"/>
    </source>
</evidence>
<dbReference type="GO" id="GO:0006887">
    <property type="term" value="P:exocytosis"/>
    <property type="evidence" value="ECO:0007669"/>
    <property type="project" value="EnsemblFungi"/>
</dbReference>
<dbReference type="InterPro" id="IPR011993">
    <property type="entry name" value="PH-like_dom_sf"/>
</dbReference>
<dbReference type="GO" id="GO:0120015">
    <property type="term" value="F:sterol transfer activity"/>
    <property type="evidence" value="ECO:0007669"/>
    <property type="project" value="EnsemblFungi"/>
</dbReference>
<organism evidence="11 12">
    <name type="scientific">Kazachstania africana (strain ATCC 22294 / BCRC 22015 / CBS 2517 / CECT 1963 / NBRC 1671 / NRRL Y-8276)</name>
    <name type="common">Yeast</name>
    <name type="synonym">Kluyveromyces africanus</name>
    <dbReference type="NCBI Taxonomy" id="1071382"/>
    <lineage>
        <taxon>Eukaryota</taxon>
        <taxon>Fungi</taxon>
        <taxon>Dikarya</taxon>
        <taxon>Ascomycota</taxon>
        <taxon>Saccharomycotina</taxon>
        <taxon>Saccharomycetes</taxon>
        <taxon>Saccharomycetales</taxon>
        <taxon>Saccharomycetaceae</taxon>
        <taxon>Kazachstania</taxon>
    </lineage>
</organism>
<dbReference type="InterPro" id="IPR037239">
    <property type="entry name" value="OSBP_sf"/>
</dbReference>
<dbReference type="GO" id="GO:0034727">
    <property type="term" value="P:piecemeal microautophagy of the nucleus"/>
    <property type="evidence" value="ECO:0007669"/>
    <property type="project" value="EnsemblFungi"/>
</dbReference>
<accession>H2AWS4</accession>
<feature type="region of interest" description="Disordered" evidence="9">
    <location>
        <begin position="767"/>
        <end position="790"/>
    </location>
</feature>
<dbReference type="FunFam" id="3.30.70.3490:FF:000015">
    <property type="entry name" value="Oxysterol-binding protein"/>
    <property type="match status" value="1"/>
</dbReference>
<evidence type="ECO:0000256" key="2">
    <source>
        <dbReference type="ARBA" id="ARBA00022448"/>
    </source>
</evidence>
<dbReference type="InParanoid" id="H2AWS4"/>
<dbReference type="GO" id="GO:0035621">
    <property type="term" value="P:ER to Golgi ceramide transport"/>
    <property type="evidence" value="ECO:0007669"/>
    <property type="project" value="EnsemblFungi"/>
</dbReference>
<dbReference type="SMART" id="SM00233">
    <property type="entry name" value="PH"/>
    <property type="match status" value="1"/>
</dbReference>
<dbReference type="FunFam" id="2.40.160.120:FF:000001">
    <property type="entry name" value="Oxysterol-binding protein"/>
    <property type="match status" value="1"/>
</dbReference>
<dbReference type="GO" id="GO:0061709">
    <property type="term" value="P:reticulophagy"/>
    <property type="evidence" value="ECO:0007669"/>
    <property type="project" value="EnsemblFungi"/>
</dbReference>
<dbReference type="InterPro" id="IPR018494">
    <property type="entry name" value="Oxysterol-bd_CS"/>
</dbReference>
<keyword evidence="8" id="KW-0175">Coiled coil</keyword>
<feature type="region of interest" description="Disordered" evidence="9">
    <location>
        <begin position="377"/>
        <end position="414"/>
    </location>
</feature>
<evidence type="ECO:0000313" key="11">
    <source>
        <dbReference type="EMBL" id="CCF58824.1"/>
    </source>
</evidence>
<dbReference type="InterPro" id="IPR001849">
    <property type="entry name" value="PH_domain"/>
</dbReference>
<dbReference type="GO" id="GO:0097038">
    <property type="term" value="C:perinuclear endoplasmic reticulum"/>
    <property type="evidence" value="ECO:0007669"/>
    <property type="project" value="TreeGrafter"/>
</dbReference>
<feature type="compositionally biased region" description="Low complexity" evidence="9">
    <location>
        <begin position="682"/>
        <end position="697"/>
    </location>
</feature>
<dbReference type="PROSITE" id="PS50088">
    <property type="entry name" value="ANK_REPEAT"/>
    <property type="match status" value="1"/>
</dbReference>
<dbReference type="SUPFAM" id="SSF48403">
    <property type="entry name" value="Ankyrin repeat"/>
    <property type="match status" value="1"/>
</dbReference>
<dbReference type="GO" id="GO:0030011">
    <property type="term" value="P:maintenance of cell polarity"/>
    <property type="evidence" value="ECO:0007669"/>
    <property type="project" value="EnsemblFungi"/>
</dbReference>
<sequence length="1266" mass="143519">MGSGDAMVTDVRVSHAHGILSKPLLKLKLLELLSEGNFENLQQFIDGQLASPPETTAINEVLPFLLHFAVQVASFRLVKEIISHWSSGHASSKFVLDLNRRDKNGHTPLHLAAAQSRMEVINFLLEQSTINEMVTNNQNLLPFEMCKNLNVAQSMQIKRSNYILKTVTEFQLAFNKNDTKTMELLLNNPRNLEFLDVNNIYLMNNGKPLLLIAIEHNNLDMCKWLFKHDADPNVKSLNGVSANDQIIKSNNAPLKKIFDKYKSEQSVVSVTNKLDEPPTFKGYLKKFTNFAQGYKLRYFVLSENGKLSYYKDQNSSIKKSPRGQLDLSTCYLHLDSTEKLKFEIVSNDSSKWQLKGNHPMETNKWIWAIQRAIRYTRDKKKEKRNGNNVTPSSIINPVPRSPKKSLTSPSFPARHLHDLNRTRTVSAQSRTHNNDTMSIASNDVELSNNLTESGKNYVNKMIETRLESSPVSDRGVILSPISQAKSLDDAVASNESSGKNSLAQMKGSTFMTSTSGISYMSTANNDIQSVGPLNIDSEEEEEEGGINLKFEKDEEFLKVEYGPYIESLNLYQKKISLEINSLNELLNDSSCLTSQVAMDAVKKSLSNVLQSILSMNGLSLKRDEKLVSMLTKQRDINNVWIQSVRDLEIELMNKTERLDALDRERKNLKKSYKQRLVKSSRNNSNGISSDNVSSVSSLEAIGKERSTETLKQIATFLSATKNEDENSEGDEFFDAEELLEELNEVATGKGQADVDEPISVATLQHPLSRAVSMKSEQESPEKLPQPSEDEEAVDTLKHAHTDQPEKTIKSIDYAKPKAKKVPQSIPDVRSIAKTKAQVEKAKILSSQESSNGYEDGIRKRLRLDKDNRPRISLWAVLKSMVGKDMTRMTLPVAFNEPTSLLQRVAEDLEFSELLTKAATFEDSTLRLLYVSVFTASCYASTTGRVAKPFNPLLGETYEYVRPDKHYRFFTEQVSHHPPISATWTESPKWDFWGESQVDTKFNGRTFGVKHLGIWYVKLRPDCNNPMEELYTYKKPDNTVIGILLGHPEVDNHGEVRIVNHTTGDYCLLNFKARGWRSSGAFEVRGEVFDKNNQKKWVLGGHWNDSIYAKKVTSKGNENMTLNKVKSNGPSAASPTGNEPQYDGSKFLIWKAGPRPEAPFNLTPFAITLNAPQPKLLPWLAPTDTRLRPDQRAMEDGEYDKAANEKHRVEEKQRAVRRYREKNNIEYQPRWFVKTIHPITKLPYWQFKGDYWDLRKQNQLSGTGDIF</sequence>
<keyword evidence="4" id="KW-0445">Lipid transport</keyword>
<dbReference type="GO" id="GO:0005635">
    <property type="term" value="C:nuclear envelope"/>
    <property type="evidence" value="ECO:0007669"/>
    <property type="project" value="EnsemblFungi"/>
</dbReference>
<dbReference type="GeneID" id="13884292"/>
<dbReference type="GO" id="GO:0005886">
    <property type="term" value="C:plasma membrane"/>
    <property type="evidence" value="ECO:0007669"/>
    <property type="project" value="EnsemblFungi"/>
</dbReference>
<evidence type="ECO:0000256" key="6">
    <source>
        <dbReference type="PROSITE-ProRule" id="PRU00023"/>
    </source>
</evidence>